<protein>
    <submittedName>
        <fullName evidence="2">Uncharacterized protein</fullName>
    </submittedName>
</protein>
<keyword evidence="1" id="KW-0732">Signal</keyword>
<dbReference type="AlphaFoldDB" id="A0A1W0X0U3"/>
<keyword evidence="3" id="KW-1185">Reference proteome</keyword>
<accession>A0A1W0X0U3</accession>
<comment type="caution">
    <text evidence="2">The sequence shown here is derived from an EMBL/GenBank/DDBJ whole genome shotgun (WGS) entry which is preliminary data.</text>
</comment>
<dbReference type="EMBL" id="MTYJ01000026">
    <property type="protein sequence ID" value="OQV21061.1"/>
    <property type="molecule type" value="Genomic_DNA"/>
</dbReference>
<organism evidence="2 3">
    <name type="scientific">Hypsibius exemplaris</name>
    <name type="common">Freshwater tardigrade</name>
    <dbReference type="NCBI Taxonomy" id="2072580"/>
    <lineage>
        <taxon>Eukaryota</taxon>
        <taxon>Metazoa</taxon>
        <taxon>Ecdysozoa</taxon>
        <taxon>Tardigrada</taxon>
        <taxon>Eutardigrada</taxon>
        <taxon>Parachela</taxon>
        <taxon>Hypsibioidea</taxon>
        <taxon>Hypsibiidae</taxon>
        <taxon>Hypsibius</taxon>
    </lineage>
</organism>
<feature type="chain" id="PRO_5013320451" evidence="1">
    <location>
        <begin position="24"/>
        <end position="172"/>
    </location>
</feature>
<proteinExistence type="predicted"/>
<evidence type="ECO:0000313" key="2">
    <source>
        <dbReference type="EMBL" id="OQV21061.1"/>
    </source>
</evidence>
<dbReference type="OrthoDB" id="10512786at2759"/>
<evidence type="ECO:0000313" key="3">
    <source>
        <dbReference type="Proteomes" id="UP000192578"/>
    </source>
</evidence>
<gene>
    <name evidence="2" type="ORF">BV898_05134</name>
</gene>
<sequence length="172" mass="18393">MSRKYIALLTVIGSLAVITTVTATPVKSSSPEEPSWKSFTCRYYSDGKYVCYPEHRSRNQTDDPAENDRVDKAFAIVHLGKPVTGTWETSDGFFTLLAPAGRKKYIGTCLFSETGAWQCSGPPTFTTHADGSMSGVGGGLFQGDHYTGIPGGPIKVSVKSEFPSNLVANGSA</sequence>
<reference evidence="3" key="1">
    <citation type="submission" date="2017-01" db="EMBL/GenBank/DDBJ databases">
        <title>Comparative genomics of anhydrobiosis in the tardigrade Hypsibius dujardini.</title>
        <authorList>
            <person name="Yoshida Y."/>
            <person name="Koutsovoulos G."/>
            <person name="Laetsch D."/>
            <person name="Stevens L."/>
            <person name="Kumar S."/>
            <person name="Horikawa D."/>
            <person name="Ishino K."/>
            <person name="Komine S."/>
            <person name="Tomita M."/>
            <person name="Blaxter M."/>
            <person name="Arakawa K."/>
        </authorList>
    </citation>
    <scope>NUCLEOTIDE SEQUENCE [LARGE SCALE GENOMIC DNA]</scope>
    <source>
        <strain evidence="3">Z151</strain>
    </source>
</reference>
<feature type="signal peptide" evidence="1">
    <location>
        <begin position="1"/>
        <end position="23"/>
    </location>
</feature>
<name>A0A1W0X0U3_HYPEX</name>
<evidence type="ECO:0000256" key="1">
    <source>
        <dbReference type="SAM" id="SignalP"/>
    </source>
</evidence>
<dbReference type="Proteomes" id="UP000192578">
    <property type="component" value="Unassembled WGS sequence"/>
</dbReference>